<comment type="caution">
    <text evidence="5">The sequence shown here is derived from an EMBL/GenBank/DDBJ whole genome shotgun (WGS) entry which is preliminary data.</text>
</comment>
<dbReference type="InterPro" id="IPR038418">
    <property type="entry name" value="6-PTP_synth/QueD_sf"/>
</dbReference>
<evidence type="ECO:0000256" key="3">
    <source>
        <dbReference type="ARBA" id="ARBA00022833"/>
    </source>
</evidence>
<sequence length="137" mass="15914">MIYLTRREKFSAAHRMYKKGWSDSKNQEVFGDCSNPNWHGHNYILFVTVKGNINSETGYLVNLKTLGSIIRENVIQKIDHKNMNLEVDFMNGKVASSENLAFSIWEVLDPKVKMLGVELHKIKIEETENNFIEYFGK</sequence>
<gene>
    <name evidence="5" type="ORF">S01H4_50568</name>
</gene>
<dbReference type="GO" id="GO:0005739">
    <property type="term" value="C:mitochondrion"/>
    <property type="evidence" value="ECO:0007669"/>
    <property type="project" value="TreeGrafter"/>
</dbReference>
<keyword evidence="3" id="KW-0862">Zinc</keyword>
<evidence type="ECO:0000256" key="4">
    <source>
        <dbReference type="ARBA" id="ARBA00023239"/>
    </source>
</evidence>
<keyword evidence="2" id="KW-0479">Metal-binding</keyword>
<dbReference type="Gene3D" id="3.30.479.10">
    <property type="entry name" value="6-pyruvoyl tetrahydropterin synthase/QueD"/>
    <property type="match status" value="1"/>
</dbReference>
<dbReference type="AlphaFoldDB" id="X1D7Z1"/>
<dbReference type="GO" id="GO:0046872">
    <property type="term" value="F:metal ion binding"/>
    <property type="evidence" value="ECO:0007669"/>
    <property type="project" value="UniProtKB-KW"/>
</dbReference>
<name>X1D7Z1_9ZZZZ</name>
<evidence type="ECO:0008006" key="6">
    <source>
        <dbReference type="Google" id="ProtNLM"/>
    </source>
</evidence>
<reference evidence="5" key="1">
    <citation type="journal article" date="2014" name="Front. Microbiol.">
        <title>High frequency of phylogenetically diverse reductive dehalogenase-homologous genes in deep subseafloor sedimentary metagenomes.</title>
        <authorList>
            <person name="Kawai M."/>
            <person name="Futagami T."/>
            <person name="Toyoda A."/>
            <person name="Takaki Y."/>
            <person name="Nishi S."/>
            <person name="Hori S."/>
            <person name="Arai W."/>
            <person name="Tsubouchi T."/>
            <person name="Morono Y."/>
            <person name="Uchiyama I."/>
            <person name="Ito T."/>
            <person name="Fujiyama A."/>
            <person name="Inagaki F."/>
            <person name="Takami H."/>
        </authorList>
    </citation>
    <scope>NUCLEOTIDE SEQUENCE</scope>
    <source>
        <strain evidence="5">Expedition CK06-06</strain>
    </source>
</reference>
<organism evidence="5">
    <name type="scientific">marine sediment metagenome</name>
    <dbReference type="NCBI Taxonomy" id="412755"/>
    <lineage>
        <taxon>unclassified sequences</taxon>
        <taxon>metagenomes</taxon>
        <taxon>ecological metagenomes</taxon>
    </lineage>
</organism>
<dbReference type="InterPro" id="IPR007115">
    <property type="entry name" value="6-PTP_synth/QueD"/>
</dbReference>
<dbReference type="Pfam" id="PF01242">
    <property type="entry name" value="PTPS"/>
    <property type="match status" value="1"/>
</dbReference>
<dbReference type="PANTHER" id="PTHR12589:SF7">
    <property type="entry name" value="6-PYRUVOYL TETRAHYDROBIOPTERIN SYNTHASE"/>
    <property type="match status" value="1"/>
</dbReference>
<evidence type="ECO:0000313" key="5">
    <source>
        <dbReference type="EMBL" id="GAG92541.1"/>
    </source>
</evidence>
<dbReference type="GO" id="GO:0016829">
    <property type="term" value="F:lyase activity"/>
    <property type="evidence" value="ECO:0007669"/>
    <property type="project" value="UniProtKB-KW"/>
</dbReference>
<comment type="cofactor">
    <cofactor evidence="1">
        <name>Zn(2+)</name>
        <dbReference type="ChEBI" id="CHEBI:29105"/>
    </cofactor>
</comment>
<proteinExistence type="predicted"/>
<evidence type="ECO:0000256" key="1">
    <source>
        <dbReference type="ARBA" id="ARBA00001947"/>
    </source>
</evidence>
<accession>X1D7Z1</accession>
<protein>
    <recommendedName>
        <fullName evidence="6">6-pyruvoyl tetrahydrobiopterin synthase</fullName>
    </recommendedName>
</protein>
<evidence type="ECO:0000256" key="2">
    <source>
        <dbReference type="ARBA" id="ARBA00022723"/>
    </source>
</evidence>
<keyword evidence="4" id="KW-0456">Lyase</keyword>
<dbReference type="SUPFAM" id="SSF55620">
    <property type="entry name" value="Tetrahydrobiopterin biosynthesis enzymes-like"/>
    <property type="match status" value="1"/>
</dbReference>
<dbReference type="EMBL" id="BART01028726">
    <property type="protein sequence ID" value="GAG92541.1"/>
    <property type="molecule type" value="Genomic_DNA"/>
</dbReference>
<dbReference type="PANTHER" id="PTHR12589">
    <property type="entry name" value="PYRUVOYL TETRAHYDROBIOPTERIN SYNTHASE"/>
    <property type="match status" value="1"/>
</dbReference>
<dbReference type="FunFam" id="3.30.479.10:FF:000003">
    <property type="entry name" value="6-pyruvoyl tetrahydrobiopterin synthase"/>
    <property type="match status" value="1"/>
</dbReference>